<dbReference type="PANTHER" id="PTHR47089:SF1">
    <property type="entry name" value="GUANOSINE ABC TRANSPORTER PERMEASE PROTEIN NUPP"/>
    <property type="match status" value="1"/>
</dbReference>
<dbReference type="EMBL" id="CP163302">
    <property type="protein sequence ID" value="XDP46584.1"/>
    <property type="molecule type" value="Genomic_DNA"/>
</dbReference>
<proteinExistence type="predicted"/>
<feature type="transmembrane region" description="Helical" evidence="7">
    <location>
        <begin position="171"/>
        <end position="192"/>
    </location>
</feature>
<evidence type="ECO:0000256" key="1">
    <source>
        <dbReference type="ARBA" id="ARBA00004651"/>
    </source>
</evidence>
<dbReference type="InterPro" id="IPR001851">
    <property type="entry name" value="ABC_transp_permease"/>
</dbReference>
<sequence>MPDVQNSPEGARAPQPVPTPAPGGNPGSPAGNGESVFRRIATGTPMVSVLSVVLAVVIGGFLMAVTNPKVATTAGYFFARPSDMISEVLKPYGALIQGSIFNWQGVDLVAQLYPLAETLTVSTPLIFAGLGVALAFRAGLFNIGAQGQLIFGALFGAYVGFTWHLPFGLHLLLVIVAGIVGGGIWGAIVGFLKARTGAHEVIVTIMFNYIAVFFLLFLLTTAAFQRKGSTNPISPFLDPSALFPQLLGPQFRLHAGFILAILVTWGVWWLLSRSTVGFEFRAVGANPHAARTAGINVGRSTVLVMAIAGALSGLAGIAQVSGTEKYLSAGVAASIGFDAITVALLGRSTPWGTFFAGLLFGAFRAGGVSMQAVTQTPIDIVLVIQSLIVLFIAAPPLVRAIFGLNPRRRRSAKGSDPGPSTPAPAQSGAAS</sequence>
<protein>
    <submittedName>
        <fullName evidence="8">ABC transporter permease</fullName>
    </submittedName>
</protein>
<feature type="transmembrane region" description="Helical" evidence="7">
    <location>
        <begin position="112"/>
        <end position="136"/>
    </location>
</feature>
<feature type="transmembrane region" description="Helical" evidence="7">
    <location>
        <begin position="201"/>
        <end position="224"/>
    </location>
</feature>
<keyword evidence="5 7" id="KW-0472">Membrane</keyword>
<reference evidence="8" key="1">
    <citation type="submission" date="2024-07" db="EMBL/GenBank/DDBJ databases">
        <authorList>
            <person name="fu j."/>
        </authorList>
    </citation>
    <scope>NUCLEOTIDE SEQUENCE</scope>
    <source>
        <strain evidence="8">P10A9</strain>
    </source>
</reference>
<evidence type="ECO:0000256" key="3">
    <source>
        <dbReference type="ARBA" id="ARBA00022692"/>
    </source>
</evidence>
<feature type="region of interest" description="Disordered" evidence="6">
    <location>
        <begin position="409"/>
        <end position="431"/>
    </location>
</feature>
<dbReference type="GO" id="GO:0005886">
    <property type="term" value="C:plasma membrane"/>
    <property type="evidence" value="ECO:0007669"/>
    <property type="project" value="UniProtKB-SubCell"/>
</dbReference>
<dbReference type="AlphaFoldDB" id="A0AB39L8R8"/>
<feature type="region of interest" description="Disordered" evidence="6">
    <location>
        <begin position="1"/>
        <end position="35"/>
    </location>
</feature>
<feature type="transmembrane region" description="Helical" evidence="7">
    <location>
        <begin position="301"/>
        <end position="320"/>
    </location>
</feature>
<evidence type="ECO:0000256" key="7">
    <source>
        <dbReference type="SAM" id="Phobius"/>
    </source>
</evidence>
<evidence type="ECO:0000256" key="4">
    <source>
        <dbReference type="ARBA" id="ARBA00022989"/>
    </source>
</evidence>
<keyword evidence="4 7" id="KW-1133">Transmembrane helix</keyword>
<dbReference type="KEGG" id="spue:AB5L97_06110"/>
<feature type="transmembrane region" description="Helical" evidence="7">
    <location>
        <begin position="251"/>
        <end position="271"/>
    </location>
</feature>
<dbReference type="PANTHER" id="PTHR47089">
    <property type="entry name" value="ABC TRANSPORTER, PERMEASE PROTEIN"/>
    <property type="match status" value="1"/>
</dbReference>
<dbReference type="CDD" id="cd06580">
    <property type="entry name" value="TM_PBP1_transp_TpRbsC_like"/>
    <property type="match status" value="1"/>
</dbReference>
<evidence type="ECO:0000256" key="2">
    <source>
        <dbReference type="ARBA" id="ARBA00022475"/>
    </source>
</evidence>
<dbReference type="GO" id="GO:0022857">
    <property type="term" value="F:transmembrane transporter activity"/>
    <property type="evidence" value="ECO:0007669"/>
    <property type="project" value="InterPro"/>
</dbReference>
<comment type="subcellular location">
    <subcellularLocation>
        <location evidence="1">Cell membrane</location>
        <topology evidence="1">Multi-pass membrane protein</topology>
    </subcellularLocation>
</comment>
<feature type="transmembrane region" description="Helical" evidence="7">
    <location>
        <begin position="148"/>
        <end position="165"/>
    </location>
</feature>
<evidence type="ECO:0000313" key="8">
    <source>
        <dbReference type="EMBL" id="XDP46584.1"/>
    </source>
</evidence>
<dbReference type="Pfam" id="PF02653">
    <property type="entry name" value="BPD_transp_2"/>
    <property type="match status" value="1"/>
</dbReference>
<gene>
    <name evidence="8" type="ORF">AB5L97_06110</name>
</gene>
<dbReference type="RefSeq" id="WP_369046883.1">
    <property type="nucleotide sequence ID" value="NZ_CP163302.1"/>
</dbReference>
<organism evidence="8">
    <name type="scientific">Sinomonas puerhi</name>
    <dbReference type="NCBI Taxonomy" id="3238584"/>
    <lineage>
        <taxon>Bacteria</taxon>
        <taxon>Bacillati</taxon>
        <taxon>Actinomycetota</taxon>
        <taxon>Actinomycetes</taxon>
        <taxon>Micrococcales</taxon>
        <taxon>Micrococcaceae</taxon>
        <taxon>Sinomonas</taxon>
    </lineage>
</organism>
<keyword evidence="3 7" id="KW-0812">Transmembrane</keyword>
<feature type="transmembrane region" description="Helical" evidence="7">
    <location>
        <begin position="353"/>
        <end position="374"/>
    </location>
</feature>
<feature type="transmembrane region" description="Helical" evidence="7">
    <location>
        <begin position="47"/>
        <end position="66"/>
    </location>
</feature>
<name>A0AB39L8R8_9MICC</name>
<feature type="transmembrane region" description="Helical" evidence="7">
    <location>
        <begin position="380"/>
        <end position="402"/>
    </location>
</feature>
<accession>A0AB39L8R8</accession>
<evidence type="ECO:0000256" key="5">
    <source>
        <dbReference type="ARBA" id="ARBA00023136"/>
    </source>
</evidence>
<feature type="transmembrane region" description="Helical" evidence="7">
    <location>
        <begin position="326"/>
        <end position="346"/>
    </location>
</feature>
<evidence type="ECO:0000256" key="6">
    <source>
        <dbReference type="SAM" id="MobiDB-lite"/>
    </source>
</evidence>
<keyword evidence="2" id="KW-1003">Cell membrane</keyword>